<accession>A0A2A3EEK8</accession>
<dbReference type="GO" id="GO:0030337">
    <property type="term" value="F:DNA polymerase processivity factor activity"/>
    <property type="evidence" value="ECO:0007669"/>
    <property type="project" value="TreeGrafter"/>
</dbReference>
<reference evidence="1 2" key="1">
    <citation type="submission" date="2014-07" db="EMBL/GenBank/DDBJ databases">
        <title>Genomic and transcriptomic analysis on Apis cerana provide comprehensive insights into honey bee biology.</title>
        <authorList>
            <person name="Diao Q."/>
            <person name="Sun L."/>
            <person name="Zheng H."/>
            <person name="Zheng H."/>
            <person name="Xu S."/>
            <person name="Wang S."/>
            <person name="Zeng Z."/>
            <person name="Hu F."/>
            <person name="Su S."/>
            <person name="Wu J."/>
        </authorList>
    </citation>
    <scope>NUCLEOTIDE SEQUENCE [LARGE SCALE GENOMIC DNA]</scope>
    <source>
        <tissue evidence="1">Pupae without intestine</tissue>
    </source>
</reference>
<dbReference type="AlphaFoldDB" id="A0A2A3EEK8"/>
<evidence type="ECO:0008006" key="3">
    <source>
        <dbReference type="Google" id="ProtNLM"/>
    </source>
</evidence>
<protein>
    <recommendedName>
        <fullName evidence="3">Transcription elongation factor, mitochondrial</fullName>
    </recommendedName>
</protein>
<dbReference type="PANTHER" id="PTHR21053:SF2">
    <property type="entry name" value="TRANSCRIPTION ELONGATION FACTOR, MITOCHONDRIAL"/>
    <property type="match status" value="1"/>
</dbReference>
<name>A0A2A3EEK8_APICC</name>
<dbReference type="PANTHER" id="PTHR21053">
    <property type="entry name" value="TRANSCRIPTION ELONGATION FACTOR, MITOCHONDRIAL"/>
    <property type="match status" value="1"/>
</dbReference>
<dbReference type="Gene3D" id="1.10.150.280">
    <property type="entry name" value="AF1531-like domain"/>
    <property type="match status" value="1"/>
</dbReference>
<dbReference type="STRING" id="94128.A0A2A3EEK8"/>
<dbReference type="OrthoDB" id="5949570at2759"/>
<dbReference type="SUPFAM" id="SSF81585">
    <property type="entry name" value="PsbU/PolX domain-like"/>
    <property type="match status" value="1"/>
</dbReference>
<dbReference type="InterPro" id="IPR039150">
    <property type="entry name" value="TEFM"/>
</dbReference>
<dbReference type="GO" id="GO:0006392">
    <property type="term" value="P:transcription elongation by mitochondrial RNA polymerase"/>
    <property type="evidence" value="ECO:0007669"/>
    <property type="project" value="InterPro"/>
</dbReference>
<evidence type="ECO:0000313" key="2">
    <source>
        <dbReference type="Proteomes" id="UP000242457"/>
    </source>
</evidence>
<proteinExistence type="predicted"/>
<organism evidence="1 2">
    <name type="scientific">Apis cerana cerana</name>
    <name type="common">Oriental honeybee</name>
    <dbReference type="NCBI Taxonomy" id="94128"/>
    <lineage>
        <taxon>Eukaryota</taxon>
        <taxon>Metazoa</taxon>
        <taxon>Ecdysozoa</taxon>
        <taxon>Arthropoda</taxon>
        <taxon>Hexapoda</taxon>
        <taxon>Insecta</taxon>
        <taxon>Pterygota</taxon>
        <taxon>Neoptera</taxon>
        <taxon>Endopterygota</taxon>
        <taxon>Hymenoptera</taxon>
        <taxon>Apocrita</taxon>
        <taxon>Aculeata</taxon>
        <taxon>Apoidea</taxon>
        <taxon>Anthophila</taxon>
        <taxon>Apidae</taxon>
        <taxon>Apis</taxon>
    </lineage>
</organism>
<dbReference type="GO" id="GO:0042645">
    <property type="term" value="C:mitochondrial nucleoid"/>
    <property type="evidence" value="ECO:0007669"/>
    <property type="project" value="TreeGrafter"/>
</dbReference>
<evidence type="ECO:0000313" key="1">
    <source>
        <dbReference type="EMBL" id="PBC29606.1"/>
    </source>
</evidence>
<dbReference type="Proteomes" id="UP000242457">
    <property type="component" value="Unassembled WGS sequence"/>
</dbReference>
<keyword evidence="2" id="KW-1185">Reference proteome</keyword>
<sequence length="328" mass="38008">MLKTLCKLYTFKIKKNLQIILLQKCFNSTINVQKIFKNNLQNSIKYENKILKIINNNNLKDLTKYIHPTFAETIISSYIENGPYKSLNDLLIKTNINENILNEFYNSILNHEKIPQKKINKFTVTPNISGIKMPQMILGIHVGPNAISWTLLNSNFKILNWDCLVWRNKTSKITTYDIISSTSSFVQELPISNNSSISFVMEEIDASKMLCYQFQIIIGVASCLKLLLCQEENNSSKFSNNLYILKPRSTARFFKLRVGNETIAANYILEKILNKTNETDENLKQIQIYNKIKKKYMEKIAEEKEQIGWSLLTALTFVHLVKDQSLIE</sequence>
<gene>
    <name evidence="1" type="ORF">APICC_06533</name>
</gene>
<dbReference type="EMBL" id="KZ288282">
    <property type="protein sequence ID" value="PBC29606.1"/>
    <property type="molecule type" value="Genomic_DNA"/>
</dbReference>